<dbReference type="EMBL" id="CM010716">
    <property type="protein sequence ID" value="RZC49050.1"/>
    <property type="molecule type" value="Genomic_DNA"/>
</dbReference>
<evidence type="ECO:0000256" key="1">
    <source>
        <dbReference type="ARBA" id="ARBA00008773"/>
    </source>
</evidence>
<dbReference type="PANTHER" id="PTHR32227">
    <property type="entry name" value="GLUCAN ENDO-1,3-BETA-GLUCOSIDASE BG1-RELATED-RELATED"/>
    <property type="match status" value="1"/>
</dbReference>
<evidence type="ECO:0000256" key="4">
    <source>
        <dbReference type="RuleBase" id="RU004335"/>
    </source>
</evidence>
<dbReference type="Gene3D" id="3.20.20.80">
    <property type="entry name" value="Glycosidases"/>
    <property type="match status" value="1"/>
</dbReference>
<dbReference type="STRING" id="3469.A0A4Y7IMN6"/>
<dbReference type="Proteomes" id="UP000316621">
    <property type="component" value="Chromosome 2"/>
</dbReference>
<sequence length="121" mass="13650">MSCFTFFSPLPHDNRTNADVISLDYALFHENPGVVDSGNGLKYSNLVDAQVDDVYAAIKDLKYDDVDIFVTKTGWPSNGDKEEIGANPENSQAYNGGAFNLFRRISFVILYKENRTYRVKI</sequence>
<evidence type="ECO:0008006" key="7">
    <source>
        <dbReference type="Google" id="ProtNLM"/>
    </source>
</evidence>
<dbReference type="InterPro" id="IPR017853">
    <property type="entry name" value="GH"/>
</dbReference>
<accession>A0A4Y7IMN6</accession>
<proteinExistence type="inferred from homology"/>
<dbReference type="GO" id="GO:0005975">
    <property type="term" value="P:carbohydrate metabolic process"/>
    <property type="evidence" value="ECO:0007669"/>
    <property type="project" value="InterPro"/>
</dbReference>
<dbReference type="AlphaFoldDB" id="A0A4Y7IMN6"/>
<dbReference type="Gramene" id="RZC49050">
    <property type="protein sequence ID" value="RZC49050"/>
    <property type="gene ID" value="C5167_017474"/>
</dbReference>
<keyword evidence="6" id="KW-1185">Reference proteome</keyword>
<reference evidence="5 6" key="1">
    <citation type="journal article" date="2018" name="Science">
        <title>The opium poppy genome and morphinan production.</title>
        <authorList>
            <person name="Guo L."/>
            <person name="Winzer T."/>
            <person name="Yang X."/>
            <person name="Li Y."/>
            <person name="Ning Z."/>
            <person name="He Z."/>
            <person name="Teodor R."/>
            <person name="Lu Y."/>
            <person name="Bowser T.A."/>
            <person name="Graham I.A."/>
            <person name="Ye K."/>
        </authorList>
    </citation>
    <scope>NUCLEOTIDE SEQUENCE [LARGE SCALE GENOMIC DNA]</scope>
    <source>
        <strain evidence="6">cv. HN1</strain>
        <tissue evidence="5">Leaves</tissue>
    </source>
</reference>
<evidence type="ECO:0000313" key="6">
    <source>
        <dbReference type="Proteomes" id="UP000316621"/>
    </source>
</evidence>
<dbReference type="Pfam" id="PF00332">
    <property type="entry name" value="Glyco_hydro_17"/>
    <property type="match status" value="1"/>
</dbReference>
<evidence type="ECO:0000313" key="5">
    <source>
        <dbReference type="EMBL" id="RZC49050.1"/>
    </source>
</evidence>
<organism evidence="5 6">
    <name type="scientific">Papaver somniferum</name>
    <name type="common">Opium poppy</name>
    <dbReference type="NCBI Taxonomy" id="3469"/>
    <lineage>
        <taxon>Eukaryota</taxon>
        <taxon>Viridiplantae</taxon>
        <taxon>Streptophyta</taxon>
        <taxon>Embryophyta</taxon>
        <taxon>Tracheophyta</taxon>
        <taxon>Spermatophyta</taxon>
        <taxon>Magnoliopsida</taxon>
        <taxon>Ranunculales</taxon>
        <taxon>Papaveraceae</taxon>
        <taxon>Papaveroideae</taxon>
        <taxon>Papaver</taxon>
    </lineage>
</organism>
<dbReference type="InterPro" id="IPR044965">
    <property type="entry name" value="Glyco_hydro_17_plant"/>
</dbReference>
<dbReference type="SUPFAM" id="SSF51445">
    <property type="entry name" value="(Trans)glycosidases"/>
    <property type="match status" value="1"/>
</dbReference>
<name>A0A4Y7IMN6_PAPSO</name>
<evidence type="ECO:0000256" key="3">
    <source>
        <dbReference type="ARBA" id="ARBA00023295"/>
    </source>
</evidence>
<evidence type="ECO:0000256" key="2">
    <source>
        <dbReference type="ARBA" id="ARBA00022801"/>
    </source>
</evidence>
<keyword evidence="3" id="KW-0326">Glycosidase</keyword>
<gene>
    <name evidence="5" type="ORF">C5167_017474</name>
</gene>
<comment type="similarity">
    <text evidence="1 4">Belongs to the glycosyl hydrolase 17 family.</text>
</comment>
<keyword evidence="2" id="KW-0378">Hydrolase</keyword>
<dbReference type="InterPro" id="IPR000490">
    <property type="entry name" value="Glyco_hydro_17"/>
</dbReference>
<dbReference type="GO" id="GO:0004553">
    <property type="term" value="F:hydrolase activity, hydrolyzing O-glycosyl compounds"/>
    <property type="evidence" value="ECO:0007669"/>
    <property type="project" value="InterPro"/>
</dbReference>
<protein>
    <recommendedName>
        <fullName evidence="7">Glucan endo-1,3-beta-D-glucosidase</fullName>
    </recommendedName>
</protein>